<dbReference type="CDD" id="cd01876">
    <property type="entry name" value="YihA_EngB"/>
    <property type="match status" value="1"/>
</dbReference>
<evidence type="ECO:0000256" key="6">
    <source>
        <dbReference type="ARBA" id="ARBA00022842"/>
    </source>
</evidence>
<dbReference type="GO" id="GO:0046872">
    <property type="term" value="F:metal ion binding"/>
    <property type="evidence" value="ECO:0007669"/>
    <property type="project" value="UniProtKB-KW"/>
</dbReference>
<evidence type="ECO:0000259" key="10">
    <source>
        <dbReference type="PROSITE" id="PS51706"/>
    </source>
</evidence>
<dbReference type="Gene3D" id="3.40.50.300">
    <property type="entry name" value="P-loop containing nucleotide triphosphate hydrolases"/>
    <property type="match status" value="1"/>
</dbReference>
<dbReference type="InterPro" id="IPR030393">
    <property type="entry name" value="G_ENGB_dom"/>
</dbReference>
<evidence type="ECO:0000256" key="8">
    <source>
        <dbReference type="ARBA" id="ARBA00023210"/>
    </source>
</evidence>
<dbReference type="PROSITE" id="PS51706">
    <property type="entry name" value="G_ENGB"/>
    <property type="match status" value="1"/>
</dbReference>
<reference evidence="11" key="1">
    <citation type="submission" date="2021-01" db="EMBL/GenBank/DDBJ databases">
        <authorList>
            <person name="Corre E."/>
            <person name="Pelletier E."/>
            <person name="Niang G."/>
            <person name="Scheremetjew M."/>
            <person name="Finn R."/>
            <person name="Kale V."/>
            <person name="Holt S."/>
            <person name="Cochrane G."/>
            <person name="Meng A."/>
            <person name="Brown T."/>
            <person name="Cohen L."/>
        </authorList>
    </citation>
    <scope>NUCLEOTIDE SEQUENCE</scope>
    <source>
        <strain evidence="11">CCMP1510</strain>
    </source>
</reference>
<sequence length="514" mass="57590">MRIVAAIQVMYGIRMVGGILMRGGNYRKIIMSDANKARGLPSRVMNDGGRRRTRRDRWRTIDFSDAAKRKAALPRKKKLSPRVQAVLEKDEDKTGPTNEHLLIALRQADDDDSETWIEVIIELIQMNGRIDQLRPYIFKYARQVCPESITALARTLVRAEKLGFLSELADELWQDASLRVRPVRCYGPLVCALLHRNGKKSERALAVIERWYVAEALFSNTLLPQEDLPQDVRIYNSVLKQARAIGALDILFATLDIMAVAGVNGDDATFDAISTAAARSVRFVTGAVSAATLPPISMPEAVFIGRSNVGKSSLINMLTNRRSAAFTSKRPGKTQQFNFFEINGDTPENIKGLPSSEPLRSSKWRPRGRFYLVDVPGLGYAQVPEKARTDWRTFLEKYLSTRSTLSIVFHLIDSRHPPTPVDHEIFDLVSLAMTQRLEQNINPISFVIVLTKADKREARTDAEAISDLHLSISKHIPETTPIIVTSSETRFGRDAIWRYLSKAAVLSSSSISTT</sequence>
<keyword evidence="9" id="KW-0131">Cell cycle</keyword>
<feature type="domain" description="EngB-type G" evidence="10">
    <location>
        <begin position="297"/>
        <end position="506"/>
    </location>
</feature>
<dbReference type="InterPro" id="IPR027417">
    <property type="entry name" value="P-loop_NTPase"/>
</dbReference>
<dbReference type="Pfam" id="PF01926">
    <property type="entry name" value="MMR_HSR1"/>
    <property type="match status" value="1"/>
</dbReference>
<evidence type="ECO:0000256" key="1">
    <source>
        <dbReference type="ARBA" id="ARBA00001946"/>
    </source>
</evidence>
<evidence type="ECO:0000256" key="4">
    <source>
        <dbReference type="ARBA" id="ARBA00022723"/>
    </source>
</evidence>
<protein>
    <recommendedName>
        <fullName evidence="10">EngB-type G domain-containing protein</fullName>
    </recommendedName>
</protein>
<keyword evidence="4" id="KW-0479">Metal-binding</keyword>
<evidence type="ECO:0000256" key="9">
    <source>
        <dbReference type="ARBA" id="ARBA00023306"/>
    </source>
</evidence>
<gene>
    <name evidence="11" type="ORF">ALAG00032_LOCUS14565</name>
</gene>
<accession>A0A7S3K5M5</accession>
<dbReference type="PANTHER" id="PTHR11649:SF13">
    <property type="entry name" value="ENGB-TYPE G DOMAIN-CONTAINING PROTEIN"/>
    <property type="match status" value="1"/>
</dbReference>
<evidence type="ECO:0000256" key="3">
    <source>
        <dbReference type="ARBA" id="ARBA00022618"/>
    </source>
</evidence>
<proteinExistence type="inferred from homology"/>
<evidence type="ECO:0000313" key="11">
    <source>
        <dbReference type="EMBL" id="CAE0373763.1"/>
    </source>
</evidence>
<evidence type="ECO:0000256" key="7">
    <source>
        <dbReference type="ARBA" id="ARBA00023134"/>
    </source>
</evidence>
<comment type="similarity">
    <text evidence="2">Belongs to the TRAFAC class TrmE-Era-EngA-EngB-Septin-like GTPase superfamily. EngB GTPase family.</text>
</comment>
<dbReference type="InterPro" id="IPR006073">
    <property type="entry name" value="GTP-bd"/>
</dbReference>
<dbReference type="PANTHER" id="PTHR11649">
    <property type="entry name" value="MSS1/TRME-RELATED GTP-BINDING PROTEIN"/>
    <property type="match status" value="1"/>
</dbReference>
<keyword evidence="5" id="KW-0547">Nucleotide-binding</keyword>
<evidence type="ECO:0000256" key="2">
    <source>
        <dbReference type="ARBA" id="ARBA00009638"/>
    </source>
</evidence>
<keyword evidence="6" id="KW-0460">Magnesium</keyword>
<dbReference type="GO" id="GO:0005525">
    <property type="term" value="F:GTP binding"/>
    <property type="evidence" value="ECO:0007669"/>
    <property type="project" value="UniProtKB-KW"/>
</dbReference>
<evidence type="ECO:0000256" key="5">
    <source>
        <dbReference type="ARBA" id="ARBA00022741"/>
    </source>
</evidence>
<organism evidence="11">
    <name type="scientific">Aureoumbra lagunensis</name>
    <dbReference type="NCBI Taxonomy" id="44058"/>
    <lineage>
        <taxon>Eukaryota</taxon>
        <taxon>Sar</taxon>
        <taxon>Stramenopiles</taxon>
        <taxon>Ochrophyta</taxon>
        <taxon>Pelagophyceae</taxon>
        <taxon>Pelagomonadales</taxon>
        <taxon>Aureoumbra</taxon>
    </lineage>
</organism>
<name>A0A7S3K5M5_9STRA</name>
<keyword evidence="7" id="KW-0342">GTP-binding</keyword>
<dbReference type="AlphaFoldDB" id="A0A7S3K5M5"/>
<dbReference type="GO" id="GO:0051301">
    <property type="term" value="P:cell division"/>
    <property type="evidence" value="ECO:0007669"/>
    <property type="project" value="UniProtKB-KW"/>
</dbReference>
<dbReference type="HAMAP" id="MF_00321">
    <property type="entry name" value="GTPase_EngB"/>
    <property type="match status" value="1"/>
</dbReference>
<keyword evidence="3" id="KW-0132">Cell division</keyword>
<keyword evidence="8" id="KW-0717">Septation</keyword>
<dbReference type="SUPFAM" id="SSF52540">
    <property type="entry name" value="P-loop containing nucleoside triphosphate hydrolases"/>
    <property type="match status" value="1"/>
</dbReference>
<comment type="cofactor">
    <cofactor evidence="1">
        <name>Mg(2+)</name>
        <dbReference type="ChEBI" id="CHEBI:18420"/>
    </cofactor>
</comment>
<dbReference type="InterPro" id="IPR019987">
    <property type="entry name" value="GTP-bd_ribosome_bio_YsxC"/>
</dbReference>
<dbReference type="EMBL" id="HBIJ01022340">
    <property type="protein sequence ID" value="CAE0373763.1"/>
    <property type="molecule type" value="Transcribed_RNA"/>
</dbReference>